<dbReference type="Proteomes" id="UP000000787">
    <property type="component" value="Chromosome"/>
</dbReference>
<name>A9B105_HERA2</name>
<proteinExistence type="predicted"/>
<gene>
    <name evidence="1" type="ordered locus">Haur_2645</name>
</gene>
<dbReference type="AlphaFoldDB" id="A9B105"/>
<evidence type="ECO:0000313" key="1">
    <source>
        <dbReference type="EMBL" id="ABX05283.1"/>
    </source>
</evidence>
<dbReference type="BioCyc" id="HAUR316274:GHYA-2675-MONOMER"/>
<dbReference type="HOGENOM" id="CLU_619319_0_0_0"/>
<dbReference type="EMBL" id="CP000875">
    <property type="protein sequence ID" value="ABX05283.1"/>
    <property type="molecule type" value="Genomic_DNA"/>
</dbReference>
<dbReference type="InParanoid" id="A9B105"/>
<protein>
    <submittedName>
        <fullName evidence="1">Uncharacterized protein</fullName>
    </submittedName>
</protein>
<keyword evidence="2" id="KW-1185">Reference proteome</keyword>
<evidence type="ECO:0000313" key="2">
    <source>
        <dbReference type="Proteomes" id="UP000000787"/>
    </source>
</evidence>
<sequence length="442" mass="48130">MEYGHCEGMAVLSILFQRGILNPADFGAARTRDLVLEGNQKLQREIAYWYATMIPNPGRAARIIAPPRDLVAVLRTAFANTQTAFYTLRFSKLDRSGGHSVVPMGLRDISANEVAIQVYDSNSPTIARELIVNTATNTWSYSPALDPNQTSDDYNGTAQSLTLGLAPIEPRQGQQTCALCAESDPLLNTTASSDNPIILPPTTTNDGMGNVNQGNADISNPEFITPWMDLAPSNPLVDSWSSPVLKYFVLQPNADGHFVLSAPSENQTNIPVSIRSIGRGYTFEVETTVASGFPSEVIVGSQGNVITFTTQTTTSPTMYLGFETPTDDFDFYIEDFDLSADDSFRLEVDASNKLVGLRAITAIPDESVTFSLSMERIDDQGIEIFNSPDEGISLFENEILLIDFSQWSGNGGTLRMGYDDNLNGLIDANEAFVIEDVGDTIP</sequence>
<reference evidence="1 2" key="1">
    <citation type="journal article" date="2011" name="Stand. Genomic Sci.">
        <title>Complete genome sequence of the filamentous gliding predatory bacterium Herpetosiphon aurantiacus type strain (114-95(T)).</title>
        <authorList>
            <person name="Kiss H."/>
            <person name="Nett M."/>
            <person name="Domin N."/>
            <person name="Martin K."/>
            <person name="Maresca J.A."/>
            <person name="Copeland A."/>
            <person name="Lapidus A."/>
            <person name="Lucas S."/>
            <person name="Berry K.W."/>
            <person name="Glavina Del Rio T."/>
            <person name="Dalin E."/>
            <person name="Tice H."/>
            <person name="Pitluck S."/>
            <person name="Richardson P."/>
            <person name="Bruce D."/>
            <person name="Goodwin L."/>
            <person name="Han C."/>
            <person name="Detter J.C."/>
            <person name="Schmutz J."/>
            <person name="Brettin T."/>
            <person name="Land M."/>
            <person name="Hauser L."/>
            <person name="Kyrpides N.C."/>
            <person name="Ivanova N."/>
            <person name="Goker M."/>
            <person name="Woyke T."/>
            <person name="Klenk H.P."/>
            <person name="Bryant D.A."/>
        </authorList>
    </citation>
    <scope>NUCLEOTIDE SEQUENCE [LARGE SCALE GENOMIC DNA]</scope>
    <source>
        <strain evidence="2">ATCC 23779 / DSM 785 / 114-95</strain>
    </source>
</reference>
<organism evidence="1 2">
    <name type="scientific">Herpetosiphon aurantiacus (strain ATCC 23779 / DSM 785 / 114-95)</name>
    <dbReference type="NCBI Taxonomy" id="316274"/>
    <lineage>
        <taxon>Bacteria</taxon>
        <taxon>Bacillati</taxon>
        <taxon>Chloroflexota</taxon>
        <taxon>Chloroflexia</taxon>
        <taxon>Herpetosiphonales</taxon>
        <taxon>Herpetosiphonaceae</taxon>
        <taxon>Herpetosiphon</taxon>
    </lineage>
</organism>
<accession>A9B105</accession>
<dbReference type="KEGG" id="hau:Haur_2645"/>